<feature type="compositionally biased region" description="Basic and acidic residues" evidence="1">
    <location>
        <begin position="193"/>
        <end position="555"/>
    </location>
</feature>
<accession>A0A9Q0EIJ9</accession>
<dbReference type="EMBL" id="JANIIK010000040">
    <property type="protein sequence ID" value="KAJ3607969.1"/>
    <property type="molecule type" value="Genomic_DNA"/>
</dbReference>
<keyword evidence="3" id="KW-1185">Reference proteome</keyword>
<dbReference type="Proteomes" id="UP001148018">
    <property type="component" value="Unassembled WGS sequence"/>
</dbReference>
<comment type="caution">
    <text evidence="2">The sequence shown here is derived from an EMBL/GenBank/DDBJ whole genome shotgun (WGS) entry which is preliminary data.</text>
</comment>
<proteinExistence type="predicted"/>
<feature type="compositionally biased region" description="Basic residues" evidence="1">
    <location>
        <begin position="605"/>
        <end position="614"/>
    </location>
</feature>
<feature type="compositionally biased region" description="Polar residues" evidence="1">
    <location>
        <begin position="593"/>
        <end position="604"/>
    </location>
</feature>
<dbReference type="AlphaFoldDB" id="A0A9Q0EIJ9"/>
<name>A0A9Q0EIJ9_9TELE</name>
<evidence type="ECO:0000256" key="1">
    <source>
        <dbReference type="SAM" id="MobiDB-lite"/>
    </source>
</evidence>
<organism evidence="2 3">
    <name type="scientific">Muraenolepis orangiensis</name>
    <name type="common">Patagonian moray cod</name>
    <dbReference type="NCBI Taxonomy" id="630683"/>
    <lineage>
        <taxon>Eukaryota</taxon>
        <taxon>Metazoa</taxon>
        <taxon>Chordata</taxon>
        <taxon>Craniata</taxon>
        <taxon>Vertebrata</taxon>
        <taxon>Euteleostomi</taxon>
        <taxon>Actinopterygii</taxon>
        <taxon>Neopterygii</taxon>
        <taxon>Teleostei</taxon>
        <taxon>Neoteleostei</taxon>
        <taxon>Acanthomorphata</taxon>
        <taxon>Zeiogadaria</taxon>
        <taxon>Gadariae</taxon>
        <taxon>Gadiformes</taxon>
        <taxon>Muraenolepidoidei</taxon>
        <taxon>Muraenolepididae</taxon>
        <taxon>Muraenolepis</taxon>
    </lineage>
</organism>
<feature type="region of interest" description="Disordered" evidence="1">
    <location>
        <begin position="1"/>
        <end position="38"/>
    </location>
</feature>
<reference evidence="2" key="1">
    <citation type="submission" date="2022-07" db="EMBL/GenBank/DDBJ databases">
        <title>Chromosome-level genome of Muraenolepis orangiensis.</title>
        <authorList>
            <person name="Kim J."/>
        </authorList>
    </citation>
    <scope>NUCLEOTIDE SEQUENCE</scope>
    <source>
        <strain evidence="2">KU_S4_2022</strain>
        <tissue evidence="2">Muscle</tissue>
    </source>
</reference>
<sequence length="614" mass="72846">MKGQVAVGHPAGFGGPAPDWSYGPGGQPPVRRGKSVEDLGDTGWAKERERMVRLHQVQQLHQLQVQQQQQQQVGFPGYGVVPGHPQGPMMFMGPGHPVPVPVHHGGMVCVPGGPMVGGPPAPPPGHNMQHAPWPVNWENHQPHMEYQNAEDLRPQSRDRYYHPGSEDGHLGLRRSERISKGQHCFYQGPEDYNSQHHSGEPPHHDDHGDPRGQERYDPSGEERQYDRNKQDHWVTERNYESDSYDSRRVRDADRKHYDIHRAQDYYEDRKHGPRERDEYDRRRQDSRYDERDSYSDDNRQRRVSDGDNDRYHDRYNDRDNHCKDRDYTDQREQDRYRRREDDRYDERKPKDRHIDEHYDRREKHYRDGNSRDCEGDHCDSARGERYGDDYDRRDSYDHRDEDHRGPRRRDPYRDADTSERRAEDRASPLKDRHDRRYDYSPKDRYDFEGGDRRREAERYDHSPRDRYDQHQRVEDRRWREGGGEHGDEAGTLQRREAREKFRDTRSLSMDSRYEEQPPDGSTEHCEKWVEEQNRKLKLGELHSFENPETYRSRAEEDQETGYESCPGGPVRKRGHKPVYLGSLDRNSFYRKTAPSSLKNSQFATTRKKKSGNDS</sequence>
<protein>
    <submittedName>
        <fullName evidence="2">Uncharacterized protein</fullName>
    </submittedName>
</protein>
<gene>
    <name evidence="2" type="ORF">NHX12_025020</name>
</gene>
<feature type="region of interest" description="Disordered" evidence="1">
    <location>
        <begin position="184"/>
        <end position="614"/>
    </location>
</feature>
<evidence type="ECO:0000313" key="2">
    <source>
        <dbReference type="EMBL" id="KAJ3607969.1"/>
    </source>
</evidence>
<evidence type="ECO:0000313" key="3">
    <source>
        <dbReference type="Proteomes" id="UP001148018"/>
    </source>
</evidence>
<dbReference type="OrthoDB" id="27823at2759"/>